<accession>A0A2T8KI24</accession>
<proteinExistence type="predicted"/>
<dbReference type="Gramene" id="PVH61826">
    <property type="protein sequence ID" value="PVH61826"/>
    <property type="gene ID" value="PAHAL_3G132500"/>
</dbReference>
<sequence length="142" mass="15817">MQAQDLRASPPKKIKAKALSIRLRTPVPRLAMPALKFRGEQSTKVMAAIARGQDQTDVLMIPLPPLGKLGAEVNLDTPSSSSHGGIRDVNTALCRPFSEEERTDALFWIGPPEGFFQRNWNPRKISLKRVRRQMGLTSLQLC</sequence>
<protein>
    <submittedName>
        <fullName evidence="1">Uncharacterized protein</fullName>
    </submittedName>
</protein>
<name>A0A2T8KI24_9POAL</name>
<dbReference type="EMBL" id="CM008048">
    <property type="protein sequence ID" value="PVH61826.1"/>
    <property type="molecule type" value="Genomic_DNA"/>
</dbReference>
<gene>
    <name evidence="1" type="ORF">PAHAL_3G132500</name>
</gene>
<organism evidence="1">
    <name type="scientific">Panicum hallii</name>
    <dbReference type="NCBI Taxonomy" id="206008"/>
    <lineage>
        <taxon>Eukaryota</taxon>
        <taxon>Viridiplantae</taxon>
        <taxon>Streptophyta</taxon>
        <taxon>Embryophyta</taxon>
        <taxon>Tracheophyta</taxon>
        <taxon>Spermatophyta</taxon>
        <taxon>Magnoliopsida</taxon>
        <taxon>Liliopsida</taxon>
        <taxon>Poales</taxon>
        <taxon>Poaceae</taxon>
        <taxon>PACMAD clade</taxon>
        <taxon>Panicoideae</taxon>
        <taxon>Panicodae</taxon>
        <taxon>Paniceae</taxon>
        <taxon>Panicinae</taxon>
        <taxon>Panicum</taxon>
        <taxon>Panicum sect. Panicum</taxon>
    </lineage>
</organism>
<dbReference type="Proteomes" id="UP000243499">
    <property type="component" value="Chromosome 3"/>
</dbReference>
<evidence type="ECO:0000313" key="1">
    <source>
        <dbReference type="EMBL" id="PVH61826.1"/>
    </source>
</evidence>
<reference evidence="1" key="1">
    <citation type="submission" date="2018-04" db="EMBL/GenBank/DDBJ databases">
        <title>WGS assembly of Panicum hallii.</title>
        <authorList>
            <person name="Lovell J."/>
            <person name="Jenkins J."/>
            <person name="Lowry D."/>
            <person name="Mamidi S."/>
            <person name="Sreedasyam A."/>
            <person name="Weng X."/>
            <person name="Barry K."/>
            <person name="Bonette J."/>
            <person name="Campitelli B."/>
            <person name="Daum C."/>
            <person name="Gordon S."/>
            <person name="Gould B."/>
            <person name="Lipzen A."/>
            <person name="Macqueen A."/>
            <person name="Palacio-Mejia J."/>
            <person name="Plott C."/>
            <person name="Shakirov E."/>
            <person name="Shu S."/>
            <person name="Yoshinaga Y."/>
            <person name="Zane M."/>
            <person name="Rokhsar D."/>
            <person name="Grimwood J."/>
            <person name="Schmutz J."/>
            <person name="Juenger T."/>
        </authorList>
    </citation>
    <scope>NUCLEOTIDE SEQUENCE [LARGE SCALE GENOMIC DNA]</scope>
    <source>
        <strain evidence="1">FIL2</strain>
    </source>
</reference>
<dbReference type="AlphaFoldDB" id="A0A2T8KI24"/>